<dbReference type="InterPro" id="IPR040843">
    <property type="entry name" value="RAMA"/>
</dbReference>
<feature type="domain" description="GIY-YIG" evidence="1">
    <location>
        <begin position="48"/>
        <end position="125"/>
    </location>
</feature>
<dbReference type="OrthoDB" id="9798761at2"/>
<evidence type="ECO:0000313" key="3">
    <source>
        <dbReference type="Proteomes" id="UP000240739"/>
    </source>
</evidence>
<reference evidence="2 3" key="1">
    <citation type="submission" date="2018-03" db="EMBL/GenBank/DDBJ databases">
        <title>Aquarubrobacter algicola gen. nov., sp. nov., a novel actinobacterium isolated from shallow eutrophic lake during the end of cyanobacterial harmful algal blooms.</title>
        <authorList>
            <person name="Chun S.J."/>
        </authorList>
    </citation>
    <scope>NUCLEOTIDE SEQUENCE [LARGE SCALE GENOMIC DNA]</scope>
    <source>
        <strain evidence="2 3">Seoho-28</strain>
    </source>
</reference>
<organism evidence="2 3">
    <name type="scientific">Paraconexibacter algicola</name>
    <dbReference type="NCBI Taxonomy" id="2133960"/>
    <lineage>
        <taxon>Bacteria</taxon>
        <taxon>Bacillati</taxon>
        <taxon>Actinomycetota</taxon>
        <taxon>Thermoleophilia</taxon>
        <taxon>Solirubrobacterales</taxon>
        <taxon>Paraconexibacteraceae</taxon>
        <taxon>Paraconexibacter</taxon>
    </lineage>
</organism>
<dbReference type="PROSITE" id="PS50164">
    <property type="entry name" value="GIY_YIG"/>
    <property type="match status" value="1"/>
</dbReference>
<dbReference type="EMBL" id="PYYB01000002">
    <property type="protein sequence ID" value="PTL56138.1"/>
    <property type="molecule type" value="Genomic_DNA"/>
</dbReference>
<proteinExistence type="predicted"/>
<dbReference type="InterPro" id="IPR035901">
    <property type="entry name" value="GIY-YIG_endonuc_sf"/>
</dbReference>
<name>A0A2T4UEB5_9ACTN</name>
<comment type="caution">
    <text evidence="2">The sequence shown here is derived from an EMBL/GenBank/DDBJ whole genome shotgun (WGS) entry which is preliminary data.</text>
</comment>
<dbReference type="SUPFAM" id="SSF82771">
    <property type="entry name" value="GIY-YIG endonuclease"/>
    <property type="match status" value="1"/>
</dbReference>
<dbReference type="AlphaFoldDB" id="A0A2T4UEB5"/>
<dbReference type="Pfam" id="PF18755">
    <property type="entry name" value="RAMA"/>
    <property type="match status" value="1"/>
</dbReference>
<keyword evidence="3" id="KW-1185">Reference proteome</keyword>
<protein>
    <submittedName>
        <fullName evidence="2">Excinuclease ABC subunit C</fullName>
    </submittedName>
</protein>
<dbReference type="Proteomes" id="UP000240739">
    <property type="component" value="Unassembled WGS sequence"/>
</dbReference>
<evidence type="ECO:0000259" key="1">
    <source>
        <dbReference type="PROSITE" id="PS50164"/>
    </source>
</evidence>
<evidence type="ECO:0000313" key="2">
    <source>
        <dbReference type="EMBL" id="PTL56138.1"/>
    </source>
</evidence>
<accession>A0A2T4UEB5</accession>
<gene>
    <name evidence="2" type="ORF">C7Y72_14180</name>
</gene>
<dbReference type="InterPro" id="IPR000305">
    <property type="entry name" value="GIY-YIG_endonuc"/>
</dbReference>
<sequence length="274" mass="28854">MSGAPVVPVNVQVPSDPTAPVVADLAVHALRVAYALRRDLEGLPQEWKQPGIYVLLTDDGSGNVYVGQAVDLRGRLFQHRSRPKLDWRRGVLVKRDASHGFNSAEIGYLEGRVASELGALPGLTVIEGLKSQDMTLPPHHMLALDALVPSVLASLRLAGLDLLKDAPTTEASEAATGAKRTNTAVPGTVADLVAAGLLRAGAELHFKRAGKEATAMVTTSGDIVVDGVTYSSPSTAAQKALDLKAANGWVSWRVGPTGPTLADLRVQLPEQEAD</sequence>